<dbReference type="STRING" id="444157.Tneu_0886"/>
<accession>B1YDG0</accession>
<evidence type="ECO:0000313" key="1">
    <source>
        <dbReference type="EMBL" id="ACB39823.1"/>
    </source>
</evidence>
<reference evidence="1" key="1">
    <citation type="submission" date="2008-03" db="EMBL/GenBank/DDBJ databases">
        <title>Complete sequence of Thermoproteus neutrophilus V24Sta.</title>
        <authorList>
            <consortium name="US DOE Joint Genome Institute"/>
            <person name="Copeland A."/>
            <person name="Lucas S."/>
            <person name="Lapidus A."/>
            <person name="Glavina del Rio T."/>
            <person name="Dalin E."/>
            <person name="Tice H."/>
            <person name="Bruce D."/>
            <person name="Goodwin L."/>
            <person name="Pitluck S."/>
            <person name="Sims D."/>
            <person name="Brettin T."/>
            <person name="Detter J.C."/>
            <person name="Han C."/>
            <person name="Kuske C.R."/>
            <person name="Schmutz J."/>
            <person name="Larimer F."/>
            <person name="Land M."/>
            <person name="Hauser L."/>
            <person name="Kyrpides N."/>
            <person name="Mikhailova N."/>
            <person name="Biddle J.F."/>
            <person name="Zhang Z."/>
            <person name="Fitz-Gibbon S.T."/>
            <person name="Lowe T.M."/>
            <person name="Saltikov C."/>
            <person name="House C.H."/>
            <person name="Richardson P."/>
        </authorList>
    </citation>
    <scope>NUCLEOTIDE SEQUENCE [LARGE SCALE GENOMIC DNA]</scope>
    <source>
        <strain evidence="1">V24Sta</strain>
    </source>
</reference>
<dbReference type="Proteomes" id="UP000001694">
    <property type="component" value="Chromosome"/>
</dbReference>
<name>B1YDG0_PYRNV</name>
<proteinExistence type="predicted"/>
<dbReference type="AlphaFoldDB" id="B1YDG0"/>
<organism evidence="1 2">
    <name type="scientific">Pyrobaculum neutrophilum (strain DSM 2338 / JCM 9278 / NBRC 100436 / V24Sta)</name>
    <name type="common">Thermoproteus neutrophilus</name>
    <dbReference type="NCBI Taxonomy" id="444157"/>
    <lineage>
        <taxon>Archaea</taxon>
        <taxon>Thermoproteota</taxon>
        <taxon>Thermoprotei</taxon>
        <taxon>Thermoproteales</taxon>
        <taxon>Thermoproteaceae</taxon>
        <taxon>Pyrobaculum</taxon>
    </lineage>
</organism>
<keyword evidence="2" id="KW-1185">Reference proteome</keyword>
<dbReference type="HOGENOM" id="CLU_2021637_0_0_2"/>
<dbReference type="GeneID" id="6164327"/>
<protein>
    <submittedName>
        <fullName evidence="1">Uncharacterized protein</fullName>
    </submittedName>
</protein>
<dbReference type="eggNOG" id="arCOG05698">
    <property type="taxonomic scope" value="Archaea"/>
</dbReference>
<dbReference type="RefSeq" id="WP_012350243.1">
    <property type="nucleotide sequence ID" value="NC_010525.1"/>
</dbReference>
<dbReference type="EMBL" id="CP001014">
    <property type="protein sequence ID" value="ACB39823.1"/>
    <property type="molecule type" value="Genomic_DNA"/>
</dbReference>
<dbReference type="OrthoDB" id="27652at2157"/>
<evidence type="ECO:0000313" key="2">
    <source>
        <dbReference type="Proteomes" id="UP000001694"/>
    </source>
</evidence>
<sequence length="120" mass="13834">MRFLTSLARAVEQLERVAQKYDDEELRALAADLYKQLTVVVNLLEKIYLIYTELDMLVKTDLKLEPGLYIDAPQQPEKLADFIERARREGHDPNKAVAYLLGAGVAQLEVRDGELYIRRK</sequence>
<dbReference type="KEGG" id="tne:Tneu_0886"/>
<gene>
    <name evidence="1" type="ordered locus">Tneu_0886</name>
</gene>